<gene>
    <name evidence="2" type="ORF">H7B90_21805</name>
</gene>
<accession>A0A841U7U8</accession>
<proteinExistence type="predicted"/>
<comment type="caution">
    <text evidence="2">The sequence shown here is derived from an EMBL/GenBank/DDBJ whole genome shotgun (WGS) entry which is preliminary data.</text>
</comment>
<evidence type="ECO:0000313" key="3">
    <source>
        <dbReference type="Proteomes" id="UP000553776"/>
    </source>
</evidence>
<reference evidence="2 3" key="1">
    <citation type="submission" date="2020-08" db="EMBL/GenBank/DDBJ databases">
        <title>Cohnella phylogeny.</title>
        <authorList>
            <person name="Dunlap C."/>
        </authorList>
    </citation>
    <scope>NUCLEOTIDE SEQUENCE [LARGE SCALE GENOMIC DNA]</scope>
    <source>
        <strain evidence="2 3">DSM 25239</strain>
    </source>
</reference>
<evidence type="ECO:0000313" key="2">
    <source>
        <dbReference type="EMBL" id="MBB6694040.1"/>
    </source>
</evidence>
<keyword evidence="1" id="KW-0732">Signal</keyword>
<dbReference type="EMBL" id="JACJVR010000084">
    <property type="protein sequence ID" value="MBB6694040.1"/>
    <property type="molecule type" value="Genomic_DNA"/>
</dbReference>
<evidence type="ECO:0000256" key="1">
    <source>
        <dbReference type="SAM" id="SignalP"/>
    </source>
</evidence>
<organism evidence="2 3">
    <name type="scientific">Cohnella xylanilytica</name>
    <dbReference type="NCBI Taxonomy" id="557555"/>
    <lineage>
        <taxon>Bacteria</taxon>
        <taxon>Bacillati</taxon>
        <taxon>Bacillota</taxon>
        <taxon>Bacilli</taxon>
        <taxon>Bacillales</taxon>
        <taxon>Paenibacillaceae</taxon>
        <taxon>Cohnella</taxon>
    </lineage>
</organism>
<dbReference type="PANTHER" id="PTHR43649">
    <property type="entry name" value="ARABINOSE-BINDING PROTEIN-RELATED"/>
    <property type="match status" value="1"/>
</dbReference>
<dbReference type="CDD" id="cd14748">
    <property type="entry name" value="PBP2_UgpB"/>
    <property type="match status" value="1"/>
</dbReference>
<dbReference type="SUPFAM" id="SSF53850">
    <property type="entry name" value="Periplasmic binding protein-like II"/>
    <property type="match status" value="1"/>
</dbReference>
<dbReference type="RefSeq" id="WP_185138015.1">
    <property type="nucleotide sequence ID" value="NZ_JACJVR010000084.1"/>
</dbReference>
<dbReference type="InterPro" id="IPR006059">
    <property type="entry name" value="SBP"/>
</dbReference>
<keyword evidence="3" id="KW-1185">Reference proteome</keyword>
<name>A0A841U7U8_9BACL</name>
<dbReference type="Pfam" id="PF01547">
    <property type="entry name" value="SBP_bac_1"/>
    <property type="match status" value="1"/>
</dbReference>
<dbReference type="PANTHER" id="PTHR43649:SF12">
    <property type="entry name" value="DIACETYLCHITOBIOSE BINDING PROTEIN DASA"/>
    <property type="match status" value="1"/>
</dbReference>
<dbReference type="Gene3D" id="3.40.190.10">
    <property type="entry name" value="Periplasmic binding protein-like II"/>
    <property type="match status" value="1"/>
</dbReference>
<dbReference type="Proteomes" id="UP000553776">
    <property type="component" value="Unassembled WGS sequence"/>
</dbReference>
<dbReference type="PROSITE" id="PS51257">
    <property type="entry name" value="PROKAR_LIPOPROTEIN"/>
    <property type="match status" value="1"/>
</dbReference>
<feature type="chain" id="PRO_5039117317" evidence="1">
    <location>
        <begin position="23"/>
        <end position="454"/>
    </location>
</feature>
<dbReference type="InterPro" id="IPR050490">
    <property type="entry name" value="Bact_solute-bd_prot1"/>
</dbReference>
<dbReference type="AlphaFoldDB" id="A0A841U7U8"/>
<feature type="signal peptide" evidence="1">
    <location>
        <begin position="1"/>
        <end position="22"/>
    </location>
</feature>
<protein>
    <submittedName>
        <fullName evidence="2">ABC transporter substrate-binding protein</fullName>
    </submittedName>
</protein>
<sequence>MQRWTKGTSLIMAIAAAFGLTACGGPNNDPDGAAAAETPSAASEASASSSLPALDPANPTKVTFYSYSLALPTMKAGMEQLIDEFNETAGKEKGVVVEGVPDATFQQYKADISAGKPVDIVQHAFSTLDSSRLSLGFKAYEDVFPKEELDKHLEGISPNALELGKIDGKMYGLAFTFSTPILFINGKLFEEAGLDPNTPPKTWDEVKKAALQIKEKTGKDGFGLAPNNGWTTEGIILSNGGTILSADRKQVEFAGDKSVEAIRMWQDLYHSGAHAVGSDTEVSEQFMAGNLGMLIQSTSMHSGIKKASEAGGWKVYGAGLPQFGDQPSIPVNSGSVLAVRPDSDIKAAAVWEFVKFVTGNRGYTIITSQIGYLPLRTSLADDPNGLKDFVEANPLYRINLDQLSRIHPVAIWPGEYAAEIATAFTDAIVKSVMTDADVKETLTKAQDDINGMLK</sequence>